<reference evidence="7 8" key="1">
    <citation type="journal article" date="2003" name="Nature">
        <title>The genome of a motile marine Synechococcus.</title>
        <authorList>
            <person name="Palenik B."/>
            <person name="Brahamsha B."/>
            <person name="Larimer F."/>
            <person name="Land M."/>
            <person name="Hauser L."/>
            <person name="Chain P."/>
            <person name="Lamerdin J."/>
            <person name="Regala W."/>
            <person name="Allen E.A."/>
            <person name="McCarren J."/>
            <person name="Paulsen I."/>
            <person name="Dufresne A."/>
            <person name="Partensky F."/>
            <person name="Webb E."/>
            <person name="Waterbury J."/>
        </authorList>
    </citation>
    <scope>NUCLEOTIDE SEQUENCE [LARGE SCALE GENOMIC DNA]</scope>
    <source>
        <strain evidence="7 8">WH8102</strain>
    </source>
</reference>
<dbReference type="GO" id="GO:0003677">
    <property type="term" value="F:DNA binding"/>
    <property type="evidence" value="ECO:0007669"/>
    <property type="project" value="UniProtKB-KW"/>
</dbReference>
<dbReference type="Gene3D" id="1.10.10.10">
    <property type="entry name" value="Winged helix-like DNA-binding domain superfamily/Winged helix DNA-binding domain"/>
    <property type="match status" value="1"/>
</dbReference>
<dbReference type="AlphaFoldDB" id="Q7U6V4"/>
<keyword evidence="2" id="KW-0731">Sigma factor</keyword>
<dbReference type="PANTHER" id="PTHR30385">
    <property type="entry name" value="SIGMA FACTOR F FLAGELLAR"/>
    <property type="match status" value="1"/>
</dbReference>
<dbReference type="InterPro" id="IPR036388">
    <property type="entry name" value="WH-like_DNA-bd_sf"/>
</dbReference>
<keyword evidence="8" id="KW-1185">Reference proteome</keyword>
<dbReference type="InterPro" id="IPR013324">
    <property type="entry name" value="RNA_pol_sigma_r3/r4-like"/>
</dbReference>
<dbReference type="HOGENOM" id="CLU_014793_8_2_3"/>
<feature type="domain" description="RNA polymerase sigma-70 region 2" evidence="5">
    <location>
        <begin position="29"/>
        <end position="95"/>
    </location>
</feature>
<dbReference type="InterPro" id="IPR014284">
    <property type="entry name" value="RNA_pol_sigma-70_dom"/>
</dbReference>
<dbReference type="InterPro" id="IPR013325">
    <property type="entry name" value="RNA_pol_sigma_r2"/>
</dbReference>
<dbReference type="SUPFAM" id="SSF88946">
    <property type="entry name" value="Sigma2 domain of RNA polymerase sigma factors"/>
    <property type="match status" value="1"/>
</dbReference>
<dbReference type="Proteomes" id="UP000001422">
    <property type="component" value="Chromosome"/>
</dbReference>
<gene>
    <name evidence="7" type="ordered locus">SYNW1232</name>
</gene>
<evidence type="ECO:0000256" key="2">
    <source>
        <dbReference type="ARBA" id="ARBA00023082"/>
    </source>
</evidence>
<dbReference type="eggNOG" id="COG1191">
    <property type="taxonomic scope" value="Bacteria"/>
</dbReference>
<keyword evidence="4" id="KW-0804">Transcription</keyword>
<dbReference type="Pfam" id="PF04542">
    <property type="entry name" value="Sigma70_r2"/>
    <property type="match status" value="1"/>
</dbReference>
<name>Q7U6V4_PARMW</name>
<evidence type="ECO:0000259" key="6">
    <source>
        <dbReference type="Pfam" id="PF04545"/>
    </source>
</evidence>
<evidence type="ECO:0000313" key="7">
    <source>
        <dbReference type="EMBL" id="CAE07747.1"/>
    </source>
</evidence>
<dbReference type="InterPro" id="IPR007630">
    <property type="entry name" value="RNA_pol_sigma70_r4"/>
</dbReference>
<sequence length="225" mass="25608">MALTTDGMQCPDIHLFMSNTTVQRRNQQVERHLYLAERLARSFSQRTGLDHDDLYQVAVLGLIKATKAYRSETNVPFEAFARVHARGAILHYLRDSVALVRLPRRIEEEAQRLSQIHQPKNSREEWVQALYRSKNRWLPCPEEQQAQSNSGITMMVNAERRDAIQLAFSQLGDAEKHAVKAVVIDGRSLRNVGTSLGVSAMTVQRRVKKGLKQLKLRLGSLQTAH</sequence>
<dbReference type="InterPro" id="IPR007627">
    <property type="entry name" value="RNA_pol_sigma70_r2"/>
</dbReference>
<dbReference type="GO" id="GO:0006352">
    <property type="term" value="P:DNA-templated transcription initiation"/>
    <property type="evidence" value="ECO:0007669"/>
    <property type="project" value="InterPro"/>
</dbReference>
<dbReference type="GO" id="GO:0016987">
    <property type="term" value="F:sigma factor activity"/>
    <property type="evidence" value="ECO:0007669"/>
    <property type="project" value="UniProtKB-KW"/>
</dbReference>
<evidence type="ECO:0000313" key="8">
    <source>
        <dbReference type="Proteomes" id="UP000001422"/>
    </source>
</evidence>
<dbReference type="SUPFAM" id="SSF88659">
    <property type="entry name" value="Sigma3 and sigma4 domains of RNA polymerase sigma factors"/>
    <property type="match status" value="1"/>
</dbReference>
<keyword evidence="1" id="KW-0805">Transcription regulation</keyword>
<dbReference type="NCBIfam" id="TIGR02937">
    <property type="entry name" value="sigma70-ECF"/>
    <property type="match status" value="1"/>
</dbReference>
<evidence type="ECO:0000256" key="1">
    <source>
        <dbReference type="ARBA" id="ARBA00023015"/>
    </source>
</evidence>
<proteinExistence type="predicted"/>
<evidence type="ECO:0000259" key="5">
    <source>
        <dbReference type="Pfam" id="PF04542"/>
    </source>
</evidence>
<dbReference type="EMBL" id="BX569692">
    <property type="protein sequence ID" value="CAE07747.1"/>
    <property type="molecule type" value="Genomic_DNA"/>
</dbReference>
<feature type="domain" description="RNA polymerase sigma-70 region 4" evidence="6">
    <location>
        <begin position="167"/>
        <end position="215"/>
    </location>
</feature>
<dbReference type="KEGG" id="syw:SYNW1232"/>
<dbReference type="Gene3D" id="1.10.1740.10">
    <property type="match status" value="1"/>
</dbReference>
<organism evidence="7 8">
    <name type="scientific">Parasynechococcus marenigrum (strain WH8102)</name>
    <dbReference type="NCBI Taxonomy" id="84588"/>
    <lineage>
        <taxon>Bacteria</taxon>
        <taxon>Bacillati</taxon>
        <taxon>Cyanobacteriota</taxon>
        <taxon>Cyanophyceae</taxon>
        <taxon>Synechococcales</taxon>
        <taxon>Prochlorococcaceae</taxon>
        <taxon>Parasynechococcus</taxon>
        <taxon>Parasynechococcus marenigrum</taxon>
    </lineage>
</organism>
<dbReference type="Pfam" id="PF04545">
    <property type="entry name" value="Sigma70_r4"/>
    <property type="match status" value="1"/>
</dbReference>
<dbReference type="STRING" id="84588.SYNW1232"/>
<accession>Q7U6V4</accession>
<evidence type="ECO:0000256" key="4">
    <source>
        <dbReference type="ARBA" id="ARBA00023163"/>
    </source>
</evidence>
<evidence type="ECO:0000256" key="3">
    <source>
        <dbReference type="ARBA" id="ARBA00023125"/>
    </source>
</evidence>
<keyword evidence="3" id="KW-0238">DNA-binding</keyword>
<protein>
    <submittedName>
        <fullName evidence="7">Possible type 3 alternative RNA polymerase sigma factor</fullName>
    </submittedName>
</protein>
<dbReference type="PANTHER" id="PTHR30385:SF4">
    <property type="entry name" value="RNA POLYMERASE SIGMA-E FACTOR"/>
    <property type="match status" value="1"/>
</dbReference>